<evidence type="ECO:0000259" key="7">
    <source>
        <dbReference type="PROSITE" id="PS50157"/>
    </source>
</evidence>
<dbReference type="GO" id="GO:0008270">
    <property type="term" value="F:zinc ion binding"/>
    <property type="evidence" value="ECO:0007669"/>
    <property type="project" value="UniProtKB-KW"/>
</dbReference>
<evidence type="ECO:0000256" key="5">
    <source>
        <dbReference type="PROSITE-ProRule" id="PRU00042"/>
    </source>
</evidence>
<keyword evidence="2" id="KW-0677">Repeat</keyword>
<comment type="caution">
    <text evidence="8">The sequence shown here is derived from an EMBL/GenBank/DDBJ whole genome shotgun (WGS) entry which is preliminary data.</text>
</comment>
<proteinExistence type="predicted"/>
<protein>
    <recommendedName>
        <fullName evidence="7">C2H2-type domain-containing protein</fullName>
    </recommendedName>
</protein>
<dbReference type="PROSITE" id="PS50157">
    <property type="entry name" value="ZINC_FINGER_C2H2_2"/>
    <property type="match status" value="5"/>
</dbReference>
<sequence>MDMEENFCTFCHTVVPQSELSDSLEEMLIVLFIEQTSDGAIACPCCIKKITEFCEFKLLCLIGEEELYQSRENENEALCNLFLKVYGSSRCRFCKSQLGLSEIKMRLHPLDQYGIRGLVKKHFCEMDIAETSSWMICKSCIEVLSDFKSFLNACEIIPRINLPTDKPNGLSDKLIISNATSEIVTGVFFECQYCGWKRTSKESYDRHIRFRHKDCLRASSNQDLIYKCYLCNIKKNHEVDLLQHIITKHIASKRPEIEKDKEISNSIGNQRKEQLFECYLCSEKAASKSGLICHIRASHFRNRYHWTPQSRGKLKIDNINFSNGEQQADDENNTNGLCVKNNKHLEKVYSETRRNNQRGRKINLIKTTEQSKTVKTPKKKSARQNNRDYKCTICGYSTNLKLVWFNHMRFKHTTTKHHVKLKRKLQQNNDALDPNNSIDEIGKIMVISNDEPFEQNNFIQDKAVTEDEPKIELVQKNSGIANTEAAKVTPNYKMNPMVVKLLNESTSKSDRSIVKKNSNPDEHSTENLRKRYFRCQFCDVVKLKQIALILHVRHRHSAQTNPDIGNVLNGSEKVIANSTEESSTNSGLHRFKCKFCDVVRMKKSHLNMHMNTQHPGRIQCPICQFRTNGKGAPLTNHMRFKHNKSVSFSGNDLVISDIVNGLFECYICGVKRISKSILQSHITRMHMKKRKRRTKAPTDESKTREIKKMLLECPMCSKKTATQYHLTRHSRFKNQTILKCKFCGLQLRWKDDSTVNNKGTHNNLEDEKEEISKNGYFECYMCAKIKTSRLKLIHHIESKHQDIYGDRINKLFKCYYCGTKVKRKDTLLRHIERKHQDSSQYDEVTKQDGNENCRTKHECEPVKFTCNLCGPGTECKHQDTSQYGDVNKRYGTEYGDEKGSSKHGYEPVTLICNLCGPGRECKHQDTSQYGDVNKQYGTEYGDEKSSSKHGYEPVTLICNLCGPGIECKHQETSQDGDVNKQYGTERDSEKSSLKHGCEPVTLICNICGPGRECKHQETSQDGDINKQYGTERDSEKSSLKHGCERVTLICNLCGPGRECKHKDTSQSGDVSKPHGTQYGNENSPSQHGCEPVTFTCNLSGPGRECKHRDTSQHGDVTKPCGTECDNEKSLSKHGCKDVTLICNICGPGRECKHQETSQDGDVNKQYGTERDSEKSSLKHGCERVTLICNLCGPGRECKHKDTSQSGEITKQHGTQYGNENSPSQHGCEPVTFTYNLSGPGRECKHRDTSQHGDVTKPCGTECDNEKSSSKDGCKPVTLTCNLCGPGTECKHQDTSQYDDLNKQYSTEGDNDKNSAKHGCKPVTFTYNLCDPGRETKHHDTSHYADVTKQSGTQYVNDDSPSRHGCKPFNSRSPARASKQTADQNDDKSTPDTKTFLSNSCGSKSDTKTFLCTCRHTKHDNEKSPSKHRCEPICNSCGSGIECERQSTDTFLCSSCGTEHDDKESLTKHLWELNHIYLCNICGSEDDSLCNTNDKNASLTELPESRLHEKLDVPEHESESLCTASRFSICGTPEEREHPCDKNEHPGLSESSKNEAIDQRESQFFVCSLRNVEYDTQQACCQTSIERKEEEPQIVLEKGRLEIDCVPVT</sequence>
<evidence type="ECO:0000256" key="2">
    <source>
        <dbReference type="ARBA" id="ARBA00022737"/>
    </source>
</evidence>
<feature type="compositionally biased region" description="Polar residues" evidence="6">
    <location>
        <begin position="1203"/>
        <end position="1224"/>
    </location>
</feature>
<feature type="compositionally biased region" description="Polar residues" evidence="6">
    <location>
        <begin position="1347"/>
        <end position="1358"/>
    </location>
</feature>
<feature type="domain" description="C2H2-type" evidence="7">
    <location>
        <begin position="591"/>
        <end position="619"/>
    </location>
</feature>
<evidence type="ECO:0000313" key="9">
    <source>
        <dbReference type="Proteomes" id="UP001152888"/>
    </source>
</evidence>
<dbReference type="GO" id="GO:0000977">
    <property type="term" value="F:RNA polymerase II transcription regulatory region sequence-specific DNA binding"/>
    <property type="evidence" value="ECO:0007669"/>
    <property type="project" value="TreeGrafter"/>
</dbReference>
<dbReference type="PANTHER" id="PTHR24409:SF295">
    <property type="entry name" value="AZ2-RELATED"/>
    <property type="match status" value="1"/>
</dbReference>
<dbReference type="EMBL" id="CAKOFQ010006889">
    <property type="protein sequence ID" value="CAH1980050.1"/>
    <property type="molecule type" value="Genomic_DNA"/>
</dbReference>
<evidence type="ECO:0000256" key="3">
    <source>
        <dbReference type="ARBA" id="ARBA00022771"/>
    </source>
</evidence>
<keyword evidence="3 5" id="KW-0863">Zinc-finger</keyword>
<name>A0A9P0KXR3_ACAOB</name>
<feature type="region of interest" description="Disordered" evidence="6">
    <location>
        <begin position="1534"/>
        <end position="1555"/>
    </location>
</feature>
<keyword evidence="1" id="KW-0479">Metal-binding</keyword>
<feature type="region of interest" description="Disordered" evidence="6">
    <location>
        <begin position="1202"/>
        <end position="1231"/>
    </location>
</feature>
<evidence type="ECO:0000313" key="8">
    <source>
        <dbReference type="EMBL" id="CAH1980050.1"/>
    </source>
</evidence>
<feature type="domain" description="C2H2-type" evidence="7">
    <location>
        <begin position="276"/>
        <end position="304"/>
    </location>
</feature>
<dbReference type="Proteomes" id="UP001152888">
    <property type="component" value="Unassembled WGS sequence"/>
</dbReference>
<dbReference type="GO" id="GO:0005634">
    <property type="term" value="C:nucleus"/>
    <property type="evidence" value="ECO:0007669"/>
    <property type="project" value="InterPro"/>
</dbReference>
<feature type="region of interest" description="Disordered" evidence="6">
    <location>
        <begin position="1063"/>
        <end position="1087"/>
    </location>
</feature>
<evidence type="ECO:0000256" key="1">
    <source>
        <dbReference type="ARBA" id="ARBA00022723"/>
    </source>
</evidence>
<feature type="compositionally biased region" description="Polar residues" evidence="6">
    <location>
        <begin position="1369"/>
        <end position="1382"/>
    </location>
</feature>
<dbReference type="InterPro" id="IPR013087">
    <property type="entry name" value="Znf_C2H2_type"/>
</dbReference>
<feature type="domain" description="C2H2-type" evidence="7">
    <location>
        <begin position="663"/>
        <end position="691"/>
    </location>
</feature>
<feature type="domain" description="C2H2-type" evidence="7">
    <location>
        <begin position="812"/>
        <end position="840"/>
    </location>
</feature>
<accession>A0A9P0KXR3</accession>
<evidence type="ECO:0000256" key="6">
    <source>
        <dbReference type="SAM" id="MobiDB-lite"/>
    </source>
</evidence>
<dbReference type="PROSITE" id="PS00028">
    <property type="entry name" value="ZINC_FINGER_C2H2_1"/>
    <property type="match status" value="1"/>
</dbReference>
<feature type="compositionally biased region" description="Polar residues" evidence="6">
    <location>
        <begin position="1077"/>
        <end position="1086"/>
    </location>
</feature>
<dbReference type="GO" id="GO:0000981">
    <property type="term" value="F:DNA-binding transcription factor activity, RNA polymerase II-specific"/>
    <property type="evidence" value="ECO:0007669"/>
    <property type="project" value="TreeGrafter"/>
</dbReference>
<dbReference type="SMART" id="SM00868">
    <property type="entry name" value="zf-AD"/>
    <property type="match status" value="2"/>
</dbReference>
<feature type="region of interest" description="Disordered" evidence="6">
    <location>
        <begin position="1151"/>
        <end position="1173"/>
    </location>
</feature>
<dbReference type="PANTHER" id="PTHR24409">
    <property type="entry name" value="ZINC FINGER PROTEIN 142"/>
    <property type="match status" value="1"/>
</dbReference>
<dbReference type="SMART" id="SM00355">
    <property type="entry name" value="ZnF_C2H2"/>
    <property type="match status" value="12"/>
</dbReference>
<gene>
    <name evidence="8" type="ORF">ACAOBT_LOCUS13779</name>
</gene>
<organism evidence="8 9">
    <name type="scientific">Acanthoscelides obtectus</name>
    <name type="common">Bean weevil</name>
    <name type="synonym">Bruchus obtectus</name>
    <dbReference type="NCBI Taxonomy" id="200917"/>
    <lineage>
        <taxon>Eukaryota</taxon>
        <taxon>Metazoa</taxon>
        <taxon>Ecdysozoa</taxon>
        <taxon>Arthropoda</taxon>
        <taxon>Hexapoda</taxon>
        <taxon>Insecta</taxon>
        <taxon>Pterygota</taxon>
        <taxon>Neoptera</taxon>
        <taxon>Endopterygota</taxon>
        <taxon>Coleoptera</taxon>
        <taxon>Polyphaga</taxon>
        <taxon>Cucujiformia</taxon>
        <taxon>Chrysomeloidea</taxon>
        <taxon>Chrysomelidae</taxon>
        <taxon>Bruchinae</taxon>
        <taxon>Bruchini</taxon>
        <taxon>Acanthoscelides</taxon>
    </lineage>
</organism>
<dbReference type="InterPro" id="IPR012934">
    <property type="entry name" value="Znf_AD"/>
</dbReference>
<feature type="region of interest" description="Disordered" evidence="6">
    <location>
        <begin position="1337"/>
        <end position="1394"/>
    </location>
</feature>
<keyword evidence="4" id="KW-0862">Zinc</keyword>
<feature type="region of interest" description="Disordered" evidence="6">
    <location>
        <begin position="972"/>
        <end position="991"/>
    </location>
</feature>
<keyword evidence="9" id="KW-1185">Reference proteome</keyword>
<evidence type="ECO:0000256" key="4">
    <source>
        <dbReference type="ARBA" id="ARBA00022833"/>
    </source>
</evidence>
<feature type="domain" description="C2H2-type" evidence="7">
    <location>
        <begin position="389"/>
        <end position="417"/>
    </location>
</feature>
<dbReference type="Gene3D" id="3.30.160.60">
    <property type="entry name" value="Classic Zinc Finger"/>
    <property type="match status" value="3"/>
</dbReference>
<reference evidence="8" key="1">
    <citation type="submission" date="2022-03" db="EMBL/GenBank/DDBJ databases">
        <authorList>
            <person name="Sayadi A."/>
        </authorList>
    </citation>
    <scope>NUCLEOTIDE SEQUENCE</scope>
</reference>